<dbReference type="GO" id="GO:0009306">
    <property type="term" value="P:protein secretion"/>
    <property type="evidence" value="ECO:0007669"/>
    <property type="project" value="InterPro"/>
</dbReference>
<dbReference type="InterPro" id="IPR004846">
    <property type="entry name" value="T2SS/T3SS_dom"/>
</dbReference>
<dbReference type="OrthoDB" id="9779724at2"/>
<keyword evidence="5" id="KW-1185">Reference proteome</keyword>
<comment type="similarity">
    <text evidence="1">Belongs to the bacterial secretin family.</text>
</comment>
<dbReference type="GO" id="GO:0015627">
    <property type="term" value="C:type II protein secretion system complex"/>
    <property type="evidence" value="ECO:0007669"/>
    <property type="project" value="TreeGrafter"/>
</dbReference>
<evidence type="ECO:0000313" key="5">
    <source>
        <dbReference type="Proteomes" id="UP000294841"/>
    </source>
</evidence>
<dbReference type="RefSeq" id="WP_132024083.1">
    <property type="nucleotide sequence ID" value="NZ_CP016605.1"/>
</dbReference>
<dbReference type="PANTHER" id="PTHR30332">
    <property type="entry name" value="PROBABLE GENERAL SECRETION PATHWAY PROTEIN D"/>
    <property type="match status" value="1"/>
</dbReference>
<dbReference type="AlphaFoldDB" id="A0A4R2N009"/>
<evidence type="ECO:0000256" key="1">
    <source>
        <dbReference type="RuleBase" id="RU004003"/>
    </source>
</evidence>
<feature type="domain" description="Pilus formation protein N-terminal" evidence="3">
    <location>
        <begin position="24"/>
        <end position="93"/>
    </location>
</feature>
<dbReference type="InterPro" id="IPR001775">
    <property type="entry name" value="GspD/PilQ"/>
</dbReference>
<dbReference type="InterPro" id="IPR032789">
    <property type="entry name" value="T2SS-T3SS_pil_N"/>
</dbReference>
<name>A0A4R2N009_9PAST</name>
<dbReference type="InterPro" id="IPR050810">
    <property type="entry name" value="Bact_Secretion_Sys_Channel"/>
</dbReference>
<feature type="domain" description="Type II/III secretion system secretin-like" evidence="2">
    <location>
        <begin position="251"/>
        <end position="408"/>
    </location>
</feature>
<evidence type="ECO:0000259" key="3">
    <source>
        <dbReference type="Pfam" id="PF13629"/>
    </source>
</evidence>
<evidence type="ECO:0000313" key="4">
    <source>
        <dbReference type="EMBL" id="TCP12403.1"/>
    </source>
</evidence>
<proteinExistence type="inferred from homology"/>
<sequence length="456" mass="50401">MFIRRTIASSLLILSSFLPLQLLAKSFYLEEGQSHLVELNEKIDTIFVATPDIADYEIIDDNRFMVYAKKEGRTTINVFDEEGKTLTSDTIYVNAAINNISHEEQQIQTRIPDSELRVKKVGKAYIIEGKAKNEREIEQAERIMGAALGESPTVTEATLKSGSGSEKVDFLSKYEYNNVINNSVLESATQINVKLSVVEVNKTFTEQLGVDWSTLSGSLVNNSPGATKGFTKAQGIISIDASKLSLFINAVNNQDNGKILAEPNISMLSGETADILVGGEIPFVQRDEKGNPTIIYKDFGIKLAVGAKVQKNDRIRLVLAQEVSTIAGHQKINDSDLPYFNTRRSKSTFEIANGESFIIGGLYSSDDLEGLAKVPLLGDIPIFGSLFRNIKTSRTNKELVIVATVNLVKAVNGDDITYPTFESTGTMERFFNLTPMKNVYYKTLTTNFLRRGGFIQ</sequence>
<reference evidence="4 5" key="1">
    <citation type="submission" date="2019-03" db="EMBL/GenBank/DDBJ databases">
        <title>Genomic Encyclopedia of Type Strains, Phase IV (KMG-IV): sequencing the most valuable type-strain genomes for metagenomic binning, comparative biology and taxonomic classification.</title>
        <authorList>
            <person name="Goeker M."/>
        </authorList>
    </citation>
    <scope>NUCLEOTIDE SEQUENCE [LARGE SCALE GENOMIC DNA]</scope>
    <source>
        <strain evidence="4 5">DSM 28231</strain>
    </source>
</reference>
<dbReference type="Pfam" id="PF00263">
    <property type="entry name" value="Secretin"/>
    <property type="match status" value="1"/>
</dbReference>
<accession>A0A4R2N009</accession>
<protein>
    <submittedName>
        <fullName evidence="4">Pilus assembly protein CpaC</fullName>
    </submittedName>
</protein>
<dbReference type="PANTHER" id="PTHR30332:SF17">
    <property type="entry name" value="TYPE IV PILIATION SYSTEM PROTEIN DR_0774-RELATED"/>
    <property type="match status" value="1"/>
</dbReference>
<dbReference type="Pfam" id="PF13629">
    <property type="entry name" value="T2SS-T3SS_pil_N"/>
    <property type="match status" value="1"/>
</dbReference>
<dbReference type="EMBL" id="SLXI01000004">
    <property type="protein sequence ID" value="TCP12403.1"/>
    <property type="molecule type" value="Genomic_DNA"/>
</dbReference>
<evidence type="ECO:0000259" key="2">
    <source>
        <dbReference type="Pfam" id="PF00263"/>
    </source>
</evidence>
<comment type="caution">
    <text evidence="4">The sequence shown here is derived from an EMBL/GenBank/DDBJ whole genome shotgun (WGS) entry which is preliminary data.</text>
</comment>
<dbReference type="PRINTS" id="PR00811">
    <property type="entry name" value="BCTERIALGSPD"/>
</dbReference>
<organism evidence="4 5">
    <name type="scientific">Bisgaardia hudsonensis</name>
    <dbReference type="NCBI Taxonomy" id="109472"/>
    <lineage>
        <taxon>Bacteria</taxon>
        <taxon>Pseudomonadati</taxon>
        <taxon>Pseudomonadota</taxon>
        <taxon>Gammaproteobacteria</taxon>
        <taxon>Pasteurellales</taxon>
        <taxon>Pasteurellaceae</taxon>
        <taxon>Bisgaardia</taxon>
    </lineage>
</organism>
<dbReference type="Proteomes" id="UP000294841">
    <property type="component" value="Unassembled WGS sequence"/>
</dbReference>
<gene>
    <name evidence="4" type="ORF">EV697_104218</name>
</gene>